<dbReference type="RefSeq" id="XP_067716978.1">
    <property type="nucleotide sequence ID" value="XM_067860877.1"/>
</dbReference>
<dbReference type="Proteomes" id="UP001497744">
    <property type="component" value="Unassembled WGS sequence"/>
</dbReference>
<proteinExistence type="predicted"/>
<protein>
    <submittedName>
        <fullName evidence="2">Uncharacterized protein</fullName>
    </submittedName>
</protein>
<reference evidence="2 3" key="1">
    <citation type="submission" date="2021-06" db="EMBL/GenBank/DDBJ databases">
        <title>Genome sequence of Babesia caballi.</title>
        <authorList>
            <person name="Yamagishi J."/>
            <person name="Kidaka T."/>
            <person name="Ochi A."/>
        </authorList>
    </citation>
    <scope>NUCLEOTIDE SEQUENCE [LARGE SCALE GENOMIC DNA]</scope>
    <source>
        <strain evidence="2">USDA-D6B2</strain>
    </source>
</reference>
<comment type="caution">
    <text evidence="2">The sequence shown here is derived from an EMBL/GenBank/DDBJ whole genome shotgun (WGS) entry which is preliminary data.</text>
</comment>
<feature type="compositionally biased region" description="Basic residues" evidence="1">
    <location>
        <begin position="1"/>
        <end position="11"/>
    </location>
</feature>
<gene>
    <name evidence="2" type="ORF">BcabD6B2_43440</name>
</gene>
<organism evidence="2 3">
    <name type="scientific">Babesia caballi</name>
    <dbReference type="NCBI Taxonomy" id="5871"/>
    <lineage>
        <taxon>Eukaryota</taxon>
        <taxon>Sar</taxon>
        <taxon>Alveolata</taxon>
        <taxon>Apicomplexa</taxon>
        <taxon>Aconoidasida</taxon>
        <taxon>Piroplasmida</taxon>
        <taxon>Babesiidae</taxon>
        <taxon>Babesia</taxon>
    </lineage>
</organism>
<dbReference type="EMBL" id="BPLF01000003">
    <property type="protein sequence ID" value="GIX64909.1"/>
    <property type="molecule type" value="Genomic_DNA"/>
</dbReference>
<keyword evidence="3" id="KW-1185">Reference proteome</keyword>
<evidence type="ECO:0000256" key="1">
    <source>
        <dbReference type="SAM" id="MobiDB-lite"/>
    </source>
</evidence>
<evidence type="ECO:0000313" key="2">
    <source>
        <dbReference type="EMBL" id="GIX64909.1"/>
    </source>
</evidence>
<dbReference type="AlphaFoldDB" id="A0AAV4LYS4"/>
<accession>A0AAV4LYS4</accession>
<name>A0AAV4LYS4_BABCB</name>
<dbReference type="GeneID" id="94196390"/>
<feature type="region of interest" description="Disordered" evidence="1">
    <location>
        <begin position="1"/>
        <end position="24"/>
    </location>
</feature>
<sequence length="222" mass="23928">MSRQKGAHKSAKAPEVKAVGATGQGGCPRVAEEGWGTGAGGLDVNGRIVAGGAVCFSEFRKALERLTNNFVTIHLRVKVSLLKAILLHEMIEVSTTKVFILPPILALQIELSQSLEDFFNGNVETLDGFYLGIVTVTDSEIPRSTTVSGGVDVIVCRLTLTLCNNDAQFNDTIAVNSEIIIVFFPPTILVPDEALKHGRNARNETTHIINFTHEVIAVRSCS</sequence>
<evidence type="ECO:0000313" key="3">
    <source>
        <dbReference type="Proteomes" id="UP001497744"/>
    </source>
</evidence>